<keyword evidence="2" id="KW-0472">Membrane</keyword>
<name>A0ABW4PA16_9NOCA</name>
<dbReference type="InterPro" id="IPR052336">
    <property type="entry name" value="MlaD_Phospholipid_Transporter"/>
</dbReference>
<evidence type="ECO:0000259" key="4">
    <source>
        <dbReference type="Pfam" id="PF11887"/>
    </source>
</evidence>
<dbReference type="InterPro" id="IPR003399">
    <property type="entry name" value="Mce/MlaD"/>
</dbReference>
<feature type="transmembrane region" description="Helical" evidence="2">
    <location>
        <begin position="7"/>
        <end position="30"/>
    </location>
</feature>
<comment type="caution">
    <text evidence="5">The sequence shown here is derived from an EMBL/GenBank/DDBJ whole genome shotgun (WGS) entry which is preliminary data.</text>
</comment>
<keyword evidence="2" id="KW-1133">Transmembrane helix</keyword>
<keyword evidence="2" id="KW-0812">Transmembrane</keyword>
<evidence type="ECO:0000313" key="5">
    <source>
        <dbReference type="EMBL" id="MFD1814933.1"/>
    </source>
</evidence>
<evidence type="ECO:0000256" key="1">
    <source>
        <dbReference type="SAM" id="MobiDB-lite"/>
    </source>
</evidence>
<dbReference type="PANTHER" id="PTHR33371:SF4">
    <property type="entry name" value="INTERMEMBRANE PHOSPHOLIPID TRANSPORT SYSTEM BINDING PROTEIN MLAD"/>
    <property type="match status" value="1"/>
</dbReference>
<dbReference type="PANTHER" id="PTHR33371">
    <property type="entry name" value="INTERMEMBRANE PHOSPHOLIPID TRANSPORT SYSTEM BINDING PROTEIN MLAD-RELATED"/>
    <property type="match status" value="1"/>
</dbReference>
<feature type="domain" description="Mce/MlaD" evidence="3">
    <location>
        <begin position="35"/>
        <end position="109"/>
    </location>
</feature>
<dbReference type="Pfam" id="PF11887">
    <property type="entry name" value="Mce4_CUP1"/>
    <property type="match status" value="1"/>
</dbReference>
<accession>A0ABW4PA16</accession>
<dbReference type="Pfam" id="PF02470">
    <property type="entry name" value="MlaD"/>
    <property type="match status" value="1"/>
</dbReference>
<dbReference type="EMBL" id="JBHUFB010000020">
    <property type="protein sequence ID" value="MFD1814933.1"/>
    <property type="molecule type" value="Genomic_DNA"/>
</dbReference>
<dbReference type="InterPro" id="IPR024516">
    <property type="entry name" value="Mce_C"/>
</dbReference>
<sequence>MPKFSRAQVLTTIGVVIAVLVVAVGGWWIYARAGTTTITAYFDKSVGIYSGSDVRVLGVKVGEVNEVTPLGDEVRVVMRVDRGVDVPADAKAAQVTPSVVADRYIQLAPAYSGGPVMESGATIPRERTATPVEVDQLYASIEDLSDALGPNGANKDGALTNLVDTAAANLDGNGEALGNTITELSRAAATLNYSRGDLFDTVDNLQTFVSALAANDEQVRQFNTQLADLSGFLDGERENLGAALNQLSVALGDVAVFVQDNKDLVASNAERLVQVTQTLADNRQDLVDALTVLPLAISNVVNSYDAESGTLASRLVLPETQDPYGALCKLIDLGKLMPGDPEFEALSRQMRPVIENCNVIMDQMTAGVKTPTLNLPFGILSGDNLQRPAQPGTVPGTVSPRLGNSQAPGLAEQDDAAGGGQ</sequence>
<gene>
    <name evidence="5" type="ORF">ACFSJG_22155</name>
</gene>
<dbReference type="InterPro" id="IPR005693">
    <property type="entry name" value="Mce"/>
</dbReference>
<dbReference type="RefSeq" id="WP_378487919.1">
    <property type="nucleotide sequence ID" value="NZ_JBHUFB010000020.1"/>
</dbReference>
<evidence type="ECO:0000259" key="3">
    <source>
        <dbReference type="Pfam" id="PF02470"/>
    </source>
</evidence>
<keyword evidence="6" id="KW-1185">Reference proteome</keyword>
<feature type="domain" description="Mammalian cell entry C-terminal" evidence="4">
    <location>
        <begin position="117"/>
        <end position="286"/>
    </location>
</feature>
<dbReference type="NCBIfam" id="TIGR00996">
    <property type="entry name" value="Mtu_fam_mce"/>
    <property type="match status" value="1"/>
</dbReference>
<evidence type="ECO:0000256" key="2">
    <source>
        <dbReference type="SAM" id="Phobius"/>
    </source>
</evidence>
<dbReference type="Proteomes" id="UP001597286">
    <property type="component" value="Unassembled WGS sequence"/>
</dbReference>
<evidence type="ECO:0000313" key="6">
    <source>
        <dbReference type="Proteomes" id="UP001597286"/>
    </source>
</evidence>
<reference evidence="6" key="1">
    <citation type="journal article" date="2019" name="Int. J. Syst. Evol. Microbiol.">
        <title>The Global Catalogue of Microorganisms (GCM) 10K type strain sequencing project: providing services to taxonomists for standard genome sequencing and annotation.</title>
        <authorList>
            <consortium name="The Broad Institute Genomics Platform"/>
            <consortium name="The Broad Institute Genome Sequencing Center for Infectious Disease"/>
            <person name="Wu L."/>
            <person name="Ma J."/>
        </authorList>
    </citation>
    <scope>NUCLEOTIDE SEQUENCE [LARGE SCALE GENOMIC DNA]</scope>
    <source>
        <strain evidence="6">DT72</strain>
    </source>
</reference>
<feature type="region of interest" description="Disordered" evidence="1">
    <location>
        <begin position="384"/>
        <end position="421"/>
    </location>
</feature>
<protein>
    <submittedName>
        <fullName evidence="5">MCE family protein</fullName>
    </submittedName>
</protein>
<organism evidence="5 6">
    <name type="scientific">Rhodococcus gannanensis</name>
    <dbReference type="NCBI Taxonomy" id="1960308"/>
    <lineage>
        <taxon>Bacteria</taxon>
        <taxon>Bacillati</taxon>
        <taxon>Actinomycetota</taxon>
        <taxon>Actinomycetes</taxon>
        <taxon>Mycobacteriales</taxon>
        <taxon>Nocardiaceae</taxon>
        <taxon>Rhodococcus</taxon>
    </lineage>
</organism>
<proteinExistence type="predicted"/>